<evidence type="ECO:0000313" key="3">
    <source>
        <dbReference type="Proteomes" id="UP000289220"/>
    </source>
</evidence>
<gene>
    <name evidence="2" type="ORF">BREV_BREV_01569</name>
</gene>
<keyword evidence="3" id="KW-1185">Reference proteome</keyword>
<organism evidence="2 3">
    <name type="scientific">Brevundimonas mediterranea</name>
    <dbReference type="NCBI Taxonomy" id="74329"/>
    <lineage>
        <taxon>Bacteria</taxon>
        <taxon>Pseudomonadati</taxon>
        <taxon>Pseudomonadota</taxon>
        <taxon>Alphaproteobacteria</taxon>
        <taxon>Caulobacterales</taxon>
        <taxon>Caulobacteraceae</taxon>
        <taxon>Brevundimonas</taxon>
    </lineage>
</organism>
<feature type="chain" id="PRO_5031007277" description="Lipoprotein" evidence="1">
    <location>
        <begin position="20"/>
        <end position="435"/>
    </location>
</feature>
<dbReference type="PROSITE" id="PS51257">
    <property type="entry name" value="PROKAR_LIPOPROTEIN"/>
    <property type="match status" value="1"/>
</dbReference>
<comment type="caution">
    <text evidence="2">The sequence shown here is derived from an EMBL/GenBank/DDBJ whole genome shotgun (WGS) entry which is preliminary data.</text>
</comment>
<evidence type="ECO:0000313" key="2">
    <source>
        <dbReference type="EMBL" id="VDC49920.1"/>
    </source>
</evidence>
<name>A0A7Z9C5C1_9CAUL</name>
<dbReference type="RefSeq" id="WP_154726064.1">
    <property type="nucleotide sequence ID" value="NZ_UXHF01000026.1"/>
</dbReference>
<sequence>MVRKFFGLAMVAAALSACATTVDPLVANAPLKLAFTEPVPSLETRAATGDRQAQYALSFLKKHGLRGVAKDPVAVETLRATAGAPHTRTMPIYQPGVNGNPGTLINVQITDPGVSDADAARMDLCGLTLLTAMPGLGGQLCGSPAAYADLVPSAILARQDLMLNLTAVDPASVSDCGATGPLWTSAGMRFEAGALDEAAAAADRIIALCGEGEPSWHARVMRAVLATHAGEADKATVLLAPVPRPAPAPIGAYASFAMMDAQARLEDWTAYAAERDRLISASVQALSAEPGTKALDRFEAAGASVDLFERESVIRPGLTGLIVGVVHASDPKASPRAFWLTTSPDMMGGTVPSYFLDEYRCDGRSAFKYFDPGSKQPSVEEIKALIGEVLRGELTATSGLSFNGPPSACAFPVQVAPGLGDDQSRPPSVSSTPLP</sequence>
<dbReference type="EMBL" id="UXHF01000026">
    <property type="protein sequence ID" value="VDC49920.1"/>
    <property type="molecule type" value="Genomic_DNA"/>
</dbReference>
<proteinExistence type="predicted"/>
<feature type="signal peptide" evidence="1">
    <location>
        <begin position="1"/>
        <end position="19"/>
    </location>
</feature>
<protein>
    <recommendedName>
        <fullName evidence="4">Lipoprotein</fullName>
    </recommendedName>
</protein>
<reference evidence="2 3" key="1">
    <citation type="submission" date="2018-11" db="EMBL/GenBank/DDBJ databases">
        <authorList>
            <person name="Peiro R."/>
            <person name="Begona"/>
            <person name="Cbmso G."/>
            <person name="Lopez M."/>
            <person name="Gonzalez S."/>
            <person name="Sacristan E."/>
            <person name="Castillo E."/>
        </authorList>
    </citation>
    <scope>NUCLEOTIDE SEQUENCE [LARGE SCALE GENOMIC DNA]</scope>
    <source>
        <strain evidence="2">Brev_genome</strain>
    </source>
</reference>
<evidence type="ECO:0008006" key="4">
    <source>
        <dbReference type="Google" id="ProtNLM"/>
    </source>
</evidence>
<keyword evidence="1" id="KW-0732">Signal</keyword>
<dbReference type="AlphaFoldDB" id="A0A7Z9C5C1"/>
<evidence type="ECO:0000256" key="1">
    <source>
        <dbReference type="SAM" id="SignalP"/>
    </source>
</evidence>
<dbReference type="Proteomes" id="UP000289220">
    <property type="component" value="Unassembled WGS sequence"/>
</dbReference>
<accession>A0A7Z9C5C1</accession>